<dbReference type="Gene3D" id="1.10.167.10">
    <property type="entry name" value="Regulator of G-protein Signalling 4, domain 2"/>
    <property type="match status" value="1"/>
</dbReference>
<dbReference type="InterPro" id="IPR058855">
    <property type="entry name" value="RGS1/SST2-like_Fungal-DR"/>
</dbReference>
<protein>
    <submittedName>
        <fullName evidence="5">5272_t:CDS:1</fullName>
    </submittedName>
</protein>
<evidence type="ECO:0000256" key="2">
    <source>
        <dbReference type="SAM" id="MobiDB-lite"/>
    </source>
</evidence>
<dbReference type="GO" id="GO:0009968">
    <property type="term" value="P:negative regulation of signal transduction"/>
    <property type="evidence" value="ECO:0007669"/>
    <property type="project" value="UniProtKB-KW"/>
</dbReference>
<dbReference type="PROSITE" id="PS50186">
    <property type="entry name" value="DEP"/>
    <property type="match status" value="1"/>
</dbReference>
<dbReference type="InterPro" id="IPR036305">
    <property type="entry name" value="RGS_sf"/>
</dbReference>
<dbReference type="GO" id="GO:0035556">
    <property type="term" value="P:intracellular signal transduction"/>
    <property type="evidence" value="ECO:0007669"/>
    <property type="project" value="InterPro"/>
</dbReference>
<gene>
    <name evidence="5" type="ORF">PBRASI_LOCUS1684</name>
</gene>
<evidence type="ECO:0000259" key="4">
    <source>
        <dbReference type="PROSITE" id="PS50186"/>
    </source>
</evidence>
<keyword evidence="6" id="KW-1185">Reference proteome</keyword>
<dbReference type="EMBL" id="CAJVPI010000116">
    <property type="protein sequence ID" value="CAG8482978.1"/>
    <property type="molecule type" value="Genomic_DNA"/>
</dbReference>
<dbReference type="InterPro" id="IPR036388">
    <property type="entry name" value="WH-like_DNA-bd_sf"/>
</dbReference>
<dbReference type="Gene3D" id="1.10.10.10">
    <property type="entry name" value="Winged helix-like DNA-binding domain superfamily/Winged helix DNA-binding domain"/>
    <property type="match status" value="1"/>
</dbReference>
<dbReference type="Pfam" id="PF25889">
    <property type="entry name" value="WHD_Fungal_DR"/>
    <property type="match status" value="1"/>
</dbReference>
<dbReference type="InterPro" id="IPR000591">
    <property type="entry name" value="DEP_dom"/>
</dbReference>
<name>A0A9N8WB05_9GLOM</name>
<dbReference type="InterPro" id="IPR036390">
    <property type="entry name" value="WH_DNA-bd_sf"/>
</dbReference>
<feature type="region of interest" description="Disordered" evidence="2">
    <location>
        <begin position="444"/>
        <end position="466"/>
    </location>
</feature>
<feature type="domain" description="RGS" evidence="3">
    <location>
        <begin position="276"/>
        <end position="423"/>
    </location>
</feature>
<dbReference type="AlphaFoldDB" id="A0A9N8WB05"/>
<dbReference type="SUPFAM" id="SSF48097">
    <property type="entry name" value="Regulator of G-protein signaling, RGS"/>
    <property type="match status" value="1"/>
</dbReference>
<evidence type="ECO:0000256" key="1">
    <source>
        <dbReference type="ARBA" id="ARBA00022700"/>
    </source>
</evidence>
<dbReference type="InterPro" id="IPR016137">
    <property type="entry name" value="RGS"/>
</dbReference>
<reference evidence="5" key="1">
    <citation type="submission" date="2021-06" db="EMBL/GenBank/DDBJ databases">
        <authorList>
            <person name="Kallberg Y."/>
            <person name="Tangrot J."/>
            <person name="Rosling A."/>
        </authorList>
    </citation>
    <scope>NUCLEOTIDE SEQUENCE</scope>
    <source>
        <strain evidence="5">BR232B</strain>
    </source>
</reference>
<dbReference type="PROSITE" id="PS50132">
    <property type="entry name" value="RGS"/>
    <property type="match status" value="1"/>
</dbReference>
<feature type="domain" description="DEP" evidence="4">
    <location>
        <begin position="109"/>
        <end position="190"/>
    </location>
</feature>
<accession>A0A9N8WB05</accession>
<organism evidence="5 6">
    <name type="scientific">Paraglomus brasilianum</name>
    <dbReference type="NCBI Taxonomy" id="144538"/>
    <lineage>
        <taxon>Eukaryota</taxon>
        <taxon>Fungi</taxon>
        <taxon>Fungi incertae sedis</taxon>
        <taxon>Mucoromycota</taxon>
        <taxon>Glomeromycotina</taxon>
        <taxon>Glomeromycetes</taxon>
        <taxon>Paraglomerales</taxon>
        <taxon>Paraglomeraceae</taxon>
        <taxon>Paraglomus</taxon>
    </lineage>
</organism>
<sequence length="466" mass="52959">MAKSVCQTFMDAKLFENVSDSSNRSFKDKCLYALTSKGLYVLEHFITKNLIASNHLTKLFAAQAAPIKLFYLERSLETDSLVLNKQTLVPIFRRFAGQHTSSTASNERGDRNLGIELREKSNRTLQFVFQGGSACDWLCDFTTVVTREEAVKIFNEFLRNKLVEPAPDKKSERKDNELRYSKTTFYILSEEGQRVAGWDILDIGNIHSDSDSNRNKLKELLSYGNIRSAISNKDKVADRATAQSLLDKEKINTKPVKKHRNSVSALPQYKESNNKKLQQILDDQALSMLFMDFLKSKLCEENLLFLLEIKQLKQKYSRDANEVGEIQDPMEKQRFIADAFRIYNTFLAPGSASELNIDHSLRQHYNQIIMTIVSLDADATAPTTDKSVVTINLFNKIEETIFRLMASDSVPKFIRTESYIATLYGRQSLDIVKTNDVDRTHRHTNSLATTAHNSPAEPIPVSGETV</sequence>
<dbReference type="SMART" id="SM00315">
    <property type="entry name" value="RGS"/>
    <property type="match status" value="1"/>
</dbReference>
<keyword evidence="1" id="KW-0734">Signal transduction inhibitor</keyword>
<dbReference type="Pfam" id="PF00615">
    <property type="entry name" value="RGS"/>
    <property type="match status" value="1"/>
</dbReference>
<proteinExistence type="predicted"/>
<dbReference type="CDD" id="cd04450">
    <property type="entry name" value="DEP_RGS7-like"/>
    <property type="match status" value="1"/>
</dbReference>
<evidence type="ECO:0000313" key="6">
    <source>
        <dbReference type="Proteomes" id="UP000789739"/>
    </source>
</evidence>
<comment type="caution">
    <text evidence="5">The sequence shown here is derived from an EMBL/GenBank/DDBJ whole genome shotgun (WGS) entry which is preliminary data.</text>
</comment>
<dbReference type="PANTHER" id="PTHR10845:SF192">
    <property type="entry name" value="DOUBLE HIT, ISOFORM B"/>
    <property type="match status" value="1"/>
</dbReference>
<dbReference type="PANTHER" id="PTHR10845">
    <property type="entry name" value="REGULATOR OF G PROTEIN SIGNALING"/>
    <property type="match status" value="1"/>
</dbReference>
<dbReference type="SUPFAM" id="SSF46785">
    <property type="entry name" value="Winged helix' DNA-binding domain"/>
    <property type="match status" value="1"/>
</dbReference>
<dbReference type="InterPro" id="IPR044926">
    <property type="entry name" value="RGS_subdomain_2"/>
</dbReference>
<dbReference type="Proteomes" id="UP000789739">
    <property type="component" value="Unassembled WGS sequence"/>
</dbReference>
<evidence type="ECO:0000259" key="3">
    <source>
        <dbReference type="PROSITE" id="PS50132"/>
    </source>
</evidence>
<dbReference type="OrthoDB" id="196547at2759"/>
<evidence type="ECO:0000313" key="5">
    <source>
        <dbReference type="EMBL" id="CAG8482978.1"/>
    </source>
</evidence>
<dbReference type="Pfam" id="PF00610">
    <property type="entry name" value="DEP"/>
    <property type="match status" value="1"/>
</dbReference>